<sequence length="122" mass="13153">MNLQFMGVLLGAAVTIISTSLAWPRLTEKERPIALQKVHDIVLQTPQGKAAAEILGVQNEEGVEPINVASVAASVASSVTSAVTNKAQEVVTRQAVQQITRQIDQLPPEQKAQLQEIFCKPQ</sequence>
<accession>A0A1F6ASX3</accession>
<organism evidence="1 2">
    <name type="scientific">Candidatus Gottesmanbacteria bacterium RIFCSPLOWO2_01_FULL_48_11</name>
    <dbReference type="NCBI Taxonomy" id="1798395"/>
    <lineage>
        <taxon>Bacteria</taxon>
        <taxon>Candidatus Gottesmaniibacteriota</taxon>
    </lineage>
</organism>
<evidence type="ECO:0000313" key="1">
    <source>
        <dbReference type="EMBL" id="OGG27758.1"/>
    </source>
</evidence>
<comment type="caution">
    <text evidence="1">The sequence shown here is derived from an EMBL/GenBank/DDBJ whole genome shotgun (WGS) entry which is preliminary data.</text>
</comment>
<protein>
    <submittedName>
        <fullName evidence="1">Uncharacterized protein</fullName>
    </submittedName>
</protein>
<dbReference type="AlphaFoldDB" id="A0A1F6ASX3"/>
<dbReference type="Proteomes" id="UP000178305">
    <property type="component" value="Unassembled WGS sequence"/>
</dbReference>
<proteinExistence type="predicted"/>
<evidence type="ECO:0000313" key="2">
    <source>
        <dbReference type="Proteomes" id="UP000178305"/>
    </source>
</evidence>
<reference evidence="1 2" key="1">
    <citation type="journal article" date="2016" name="Nat. Commun.">
        <title>Thousands of microbial genomes shed light on interconnected biogeochemical processes in an aquifer system.</title>
        <authorList>
            <person name="Anantharaman K."/>
            <person name="Brown C.T."/>
            <person name="Hug L.A."/>
            <person name="Sharon I."/>
            <person name="Castelle C.J."/>
            <person name="Probst A.J."/>
            <person name="Thomas B.C."/>
            <person name="Singh A."/>
            <person name="Wilkins M.J."/>
            <person name="Karaoz U."/>
            <person name="Brodie E.L."/>
            <person name="Williams K.H."/>
            <person name="Hubbard S.S."/>
            <person name="Banfield J.F."/>
        </authorList>
    </citation>
    <scope>NUCLEOTIDE SEQUENCE [LARGE SCALE GENOMIC DNA]</scope>
</reference>
<dbReference type="EMBL" id="MFJY01000037">
    <property type="protein sequence ID" value="OGG27758.1"/>
    <property type="molecule type" value="Genomic_DNA"/>
</dbReference>
<name>A0A1F6ASX3_9BACT</name>
<gene>
    <name evidence="1" type="ORF">A3A64_03320</name>
</gene>